<keyword evidence="2" id="KW-1185">Reference proteome</keyword>
<reference evidence="1" key="1">
    <citation type="submission" date="2022-07" db="EMBL/GenBank/DDBJ databases">
        <title>Isolation, identification, and degradation of a PFOSA degrading strain from sewage treatment plant.</title>
        <authorList>
            <person name="Zhang L."/>
            <person name="Huo Y."/>
        </authorList>
    </citation>
    <scope>NUCLEOTIDE SEQUENCE</scope>
    <source>
        <strain evidence="1">C1</strain>
    </source>
</reference>
<dbReference type="RefSeq" id="WP_256551368.1">
    <property type="nucleotide sequence ID" value="NZ_CP101751.1"/>
</dbReference>
<dbReference type="EMBL" id="CP101751">
    <property type="protein sequence ID" value="UUC45680.1"/>
    <property type="molecule type" value="Genomic_DNA"/>
</dbReference>
<evidence type="ECO:0000313" key="2">
    <source>
        <dbReference type="Proteomes" id="UP001059844"/>
    </source>
</evidence>
<dbReference type="Proteomes" id="UP001059844">
    <property type="component" value="Chromosome"/>
</dbReference>
<evidence type="ECO:0000313" key="1">
    <source>
        <dbReference type="EMBL" id="UUC45680.1"/>
    </source>
</evidence>
<gene>
    <name evidence="1" type="ORF">NOX80_00355</name>
</gene>
<dbReference type="Pfam" id="PF17653">
    <property type="entry name" value="DUF5522"/>
    <property type="match status" value="1"/>
</dbReference>
<accession>A0ABY5ITQ8</accession>
<protein>
    <submittedName>
        <fullName evidence="1">DUF5522 domain-containing protein</fullName>
    </submittedName>
</protein>
<organism evidence="1 2">
    <name type="scientific">Flavobacterium cerinum</name>
    <dbReference type="NCBI Taxonomy" id="2502784"/>
    <lineage>
        <taxon>Bacteria</taxon>
        <taxon>Pseudomonadati</taxon>
        <taxon>Bacteroidota</taxon>
        <taxon>Flavobacteriia</taxon>
        <taxon>Flavobacteriales</taxon>
        <taxon>Flavobacteriaceae</taxon>
        <taxon>Flavobacterium</taxon>
    </lineage>
</organism>
<dbReference type="InterPro" id="IPR040807">
    <property type="entry name" value="DUF5522"/>
</dbReference>
<proteinExistence type="predicted"/>
<sequence length="58" mass="6769">MDNQSSKNKLIPGEDYYLTPEGYKVFTEQFHLKRGYCCKNGCRHCPYGYNKNTGTIKK</sequence>
<name>A0ABY5ITQ8_9FLAO</name>